<feature type="region of interest" description="Disordered" evidence="1">
    <location>
        <begin position="1"/>
        <end position="27"/>
    </location>
</feature>
<dbReference type="SUPFAM" id="SSF49879">
    <property type="entry name" value="SMAD/FHA domain"/>
    <property type="match status" value="1"/>
</dbReference>
<accession>A0A286U657</accession>
<evidence type="ECO:0000259" key="2">
    <source>
        <dbReference type="PROSITE" id="PS50006"/>
    </source>
</evidence>
<sequence length="776" mass="85387">MSLSDGLRPPLLEMSKSYEPPRESVSSDRAVTGITLVCEDMSESGINRRDLEYSRDSYRNVDLVRATIARATSGAVDNARAIFSSPVMSRLHARISFEDDGCATVTDLASTHGTYFEKERGPSKMLEPYRPYYLRHGDVLLLGKSVLKDNRNWKPVRIRVKFSSPRQEDSVASNRYGVFNACTSDCSDLEDDSSVSSEAESHGEDNLSSPDTSPITSIKSFEAGQHGLSQCKLKLGPNENDDTTNLTDHRDTGITSTGARLRAMLPFVPPIQIPLQIPLPFSRFSTIHNLPSLRELGFSSSANNGKNDRVKVNHGEVNSPTANNIADAGVTTRAPPTSAISIPSASNSNSNYQWAEPSLPQNQLGLEPSQDEFQGLYPKLTPDPHAYINSEAVELAERFDEDEGEKSMEISPSPEPFPGPQVQPAIDCDVNGGDASNFSNDVHNQGEHAPRSDAFSNNSFTPLPHVTASRISQIPLEGSDTREGHVSKVTYTDYRRMTTNESTDYTKNPLSPLYHHLLSTDNVWCTPSIGADQHHFADPNLGNNVSSFGRREPHESGVKDSELEILRTSISKLDERMQELCQVSARAVSSDVASVSSNDRKEMDAVHEEMRRLSALVESVLTKMNDSSRGPSEDSVDLRPDSVSESNEQDESSEERKEVEEVTVEHEDLVVTPEDIRSSPSRKRKRDTDVDVHNIVRKVIRTDISEFVDVESLDDESQESGSDCDSKQYIVIVGGRPAKRARTESRTGHIVRSVAAAAGYTSLGAILTWTALAYAL</sequence>
<name>A0A286U657_9AGAM</name>
<dbReference type="InterPro" id="IPR008984">
    <property type="entry name" value="SMAD_FHA_dom_sf"/>
</dbReference>
<dbReference type="PROSITE" id="PS50006">
    <property type="entry name" value="FHA_DOMAIN"/>
    <property type="match status" value="1"/>
</dbReference>
<dbReference type="OrthoDB" id="4096268at2759"/>
<feature type="region of interest" description="Disordered" evidence="1">
    <location>
        <begin position="622"/>
        <end position="667"/>
    </location>
</feature>
<dbReference type="InParanoid" id="A0A286U657"/>
<proteinExistence type="predicted"/>
<dbReference type="STRING" id="2282107.A0A286U657"/>
<feature type="compositionally biased region" description="Polar residues" evidence="1">
    <location>
        <begin position="434"/>
        <end position="443"/>
    </location>
</feature>
<feature type="region of interest" description="Disordered" evidence="1">
    <location>
        <begin position="298"/>
        <end position="356"/>
    </location>
</feature>
<dbReference type="Gene3D" id="2.60.200.20">
    <property type="match status" value="1"/>
</dbReference>
<feature type="domain" description="FHA" evidence="2">
    <location>
        <begin position="66"/>
        <end position="121"/>
    </location>
</feature>
<feature type="region of interest" description="Disordered" evidence="1">
    <location>
        <begin position="187"/>
        <end position="217"/>
    </location>
</feature>
<feature type="compositionally biased region" description="Low complexity" evidence="1">
    <location>
        <begin position="334"/>
        <end position="351"/>
    </location>
</feature>
<evidence type="ECO:0000313" key="3">
    <source>
        <dbReference type="EMBL" id="PAV15034.1"/>
    </source>
</evidence>
<feature type="compositionally biased region" description="Basic and acidic residues" evidence="1">
    <location>
        <begin position="654"/>
        <end position="667"/>
    </location>
</feature>
<keyword evidence="4" id="KW-1185">Reference proteome</keyword>
<feature type="compositionally biased region" description="Polar residues" evidence="1">
    <location>
        <begin position="206"/>
        <end position="217"/>
    </location>
</feature>
<feature type="region of interest" description="Disordered" evidence="1">
    <location>
        <begin position="234"/>
        <end position="253"/>
    </location>
</feature>
<evidence type="ECO:0000256" key="1">
    <source>
        <dbReference type="SAM" id="MobiDB-lite"/>
    </source>
</evidence>
<dbReference type="AlphaFoldDB" id="A0A286U657"/>
<feature type="region of interest" description="Disordered" evidence="1">
    <location>
        <begin position="401"/>
        <end position="461"/>
    </location>
</feature>
<dbReference type="EMBL" id="NBII01000011">
    <property type="protein sequence ID" value="PAV15034.1"/>
    <property type="molecule type" value="Genomic_DNA"/>
</dbReference>
<evidence type="ECO:0000313" key="4">
    <source>
        <dbReference type="Proteomes" id="UP000217199"/>
    </source>
</evidence>
<protein>
    <recommendedName>
        <fullName evidence="2">FHA domain-containing protein</fullName>
    </recommendedName>
</protein>
<dbReference type="Pfam" id="PF00498">
    <property type="entry name" value="FHA"/>
    <property type="match status" value="1"/>
</dbReference>
<reference evidence="3 4" key="1">
    <citation type="journal article" date="2017" name="Mol. Ecol.">
        <title>Comparative and population genomic landscape of Phellinus noxius: A hypervariable fungus causing root rot in trees.</title>
        <authorList>
            <person name="Chung C.L."/>
            <person name="Lee T.J."/>
            <person name="Akiba M."/>
            <person name="Lee H.H."/>
            <person name="Kuo T.H."/>
            <person name="Liu D."/>
            <person name="Ke H.M."/>
            <person name="Yokoi T."/>
            <person name="Roa M.B."/>
            <person name="Lu M.J."/>
            <person name="Chang Y.Y."/>
            <person name="Ann P.J."/>
            <person name="Tsai J.N."/>
            <person name="Chen C.Y."/>
            <person name="Tzean S.S."/>
            <person name="Ota Y."/>
            <person name="Hattori T."/>
            <person name="Sahashi N."/>
            <person name="Liou R.F."/>
            <person name="Kikuchi T."/>
            <person name="Tsai I.J."/>
        </authorList>
    </citation>
    <scope>NUCLEOTIDE SEQUENCE [LARGE SCALE GENOMIC DNA]</scope>
    <source>
        <strain evidence="3 4">FFPRI411160</strain>
    </source>
</reference>
<gene>
    <name evidence="3" type="ORF">PNOK_0958700</name>
</gene>
<dbReference type="InterPro" id="IPR000253">
    <property type="entry name" value="FHA_dom"/>
</dbReference>
<organism evidence="3 4">
    <name type="scientific">Pyrrhoderma noxium</name>
    <dbReference type="NCBI Taxonomy" id="2282107"/>
    <lineage>
        <taxon>Eukaryota</taxon>
        <taxon>Fungi</taxon>
        <taxon>Dikarya</taxon>
        <taxon>Basidiomycota</taxon>
        <taxon>Agaricomycotina</taxon>
        <taxon>Agaricomycetes</taxon>
        <taxon>Hymenochaetales</taxon>
        <taxon>Hymenochaetaceae</taxon>
        <taxon>Pyrrhoderma</taxon>
    </lineage>
</organism>
<comment type="caution">
    <text evidence="3">The sequence shown here is derived from an EMBL/GenBank/DDBJ whole genome shotgun (WGS) entry which is preliminary data.</text>
</comment>
<dbReference type="Proteomes" id="UP000217199">
    <property type="component" value="Unassembled WGS sequence"/>
</dbReference>